<dbReference type="OrthoDB" id="40803at2759"/>
<organism evidence="3 4">
    <name type="scientific">Nitzschia inconspicua</name>
    <dbReference type="NCBI Taxonomy" id="303405"/>
    <lineage>
        <taxon>Eukaryota</taxon>
        <taxon>Sar</taxon>
        <taxon>Stramenopiles</taxon>
        <taxon>Ochrophyta</taxon>
        <taxon>Bacillariophyta</taxon>
        <taxon>Bacillariophyceae</taxon>
        <taxon>Bacillariophycidae</taxon>
        <taxon>Bacillariales</taxon>
        <taxon>Bacillariaceae</taxon>
        <taxon>Nitzschia</taxon>
    </lineage>
</organism>
<feature type="region of interest" description="Disordered" evidence="1">
    <location>
        <begin position="107"/>
        <end position="223"/>
    </location>
</feature>
<evidence type="ECO:0000256" key="2">
    <source>
        <dbReference type="SAM" id="Phobius"/>
    </source>
</evidence>
<keyword evidence="2" id="KW-1133">Transmembrane helix</keyword>
<reference evidence="3" key="2">
    <citation type="submission" date="2021-04" db="EMBL/GenBank/DDBJ databases">
        <authorList>
            <person name="Podell S."/>
        </authorList>
    </citation>
    <scope>NUCLEOTIDE SEQUENCE</scope>
    <source>
        <strain evidence="3">Hildebrandi</strain>
    </source>
</reference>
<dbReference type="EMBL" id="JAGRRH010000006">
    <property type="protein sequence ID" value="KAG7369016.1"/>
    <property type="molecule type" value="Genomic_DNA"/>
</dbReference>
<feature type="compositionally biased region" description="Pro residues" evidence="1">
    <location>
        <begin position="116"/>
        <end position="142"/>
    </location>
</feature>
<feature type="transmembrane region" description="Helical" evidence="2">
    <location>
        <begin position="43"/>
        <end position="61"/>
    </location>
</feature>
<keyword evidence="4" id="KW-1185">Reference proteome</keyword>
<sequence length="911" mass="101402">MVVRLQRRLGDEEEGRRLVRGGTNGHGNQKRPIAVNNGSSSVCVWKGVTFLLVVLLILIVTETIEVKKPMPEETNGQASMGGIVQIKTTLPPSISEDRDTETNVQIPAEATKQPDPTSPPKAPEPEPTNPPTEEPKPEPTSPPTEERKPEPTTPPTEEPNPQPSLSPMESPKVEPIIPPVEEPKQEEPQSEARLQPVANPVDLTSARTTERHTYQRRGQPMSDEDRKAMIDKWGQWTLVDDKERPTTDYYDVYPNRDIPRSAFPSNAWQIDTEYLSKFLPESINLVDRAIEAILTEYGKTEGTFEERAEMFELEMYDSLEKAGNYIISKPEWRKDEVGERGGWSTFKSMEGLKRRLLHAVMTEDTFIFALAGHSAAAGHGNLFAQSYSVQVQWIMEAIFARLGVRHQARNLANGGLGTVQHGLAANSVYGPSIDLLMWDSAMTEKDASALEVLARQAILAGKKVPALWGFLGGTAKYLSMNFDADVGAAGRGTFGIPQAETLEEVEALPWASRYLKCGSDINQICKENKYIGHCWDDDIHPGLEPPTKQKSVPGGQTGWHPGNRSHQLIGRILTFTILRSLKEGLKEWNEAESYAIPDEMWHVTSWYDNIRYKVESSGPDVGSCDELAKLDLDWTCKYPVKARTEFTPRAYPSLSNIRTLMPPDMAKLVPQPDAPLYDPPENFIKDLHPPAGALDLLNIVEAGVDFRSTLNPDYSAEHYKKPTFSSPATMPFGKGVGLISKAGDQFCDGTADSFCGKGALDDCLLAGTNDSRNGLVFDGFSGWVVLNIPDLKFGYVALKFETWHKSGENSQTKDFTSENGESAIRRDLKGDEAPEYCDAFKFEYAIDGKVTVLSKDEFLEKVRLVQRVVETITILKDPDYTGGQEKEVEVAFRITGCERIKTFVFSHIYWA</sequence>
<evidence type="ECO:0000256" key="1">
    <source>
        <dbReference type="SAM" id="MobiDB-lite"/>
    </source>
</evidence>
<feature type="compositionally biased region" description="Basic and acidic residues" evidence="1">
    <location>
        <begin position="8"/>
        <end position="17"/>
    </location>
</feature>
<feature type="region of interest" description="Disordered" evidence="1">
    <location>
        <begin position="1"/>
        <end position="32"/>
    </location>
</feature>
<dbReference type="AlphaFoldDB" id="A0A9K3LYP2"/>
<keyword evidence="2" id="KW-0812">Transmembrane</keyword>
<comment type="caution">
    <text evidence="3">The sequence shown here is derived from an EMBL/GenBank/DDBJ whole genome shotgun (WGS) entry which is preliminary data.</text>
</comment>
<evidence type="ECO:0000313" key="4">
    <source>
        <dbReference type="Proteomes" id="UP000693970"/>
    </source>
</evidence>
<name>A0A9K3LYP2_9STRA</name>
<protein>
    <submittedName>
        <fullName evidence="3">Uncharacterized protein</fullName>
    </submittedName>
</protein>
<reference evidence="3" key="1">
    <citation type="journal article" date="2021" name="Sci. Rep.">
        <title>Diploid genomic architecture of Nitzschia inconspicua, an elite biomass production diatom.</title>
        <authorList>
            <person name="Oliver A."/>
            <person name="Podell S."/>
            <person name="Pinowska A."/>
            <person name="Traller J.C."/>
            <person name="Smith S.R."/>
            <person name="McClure R."/>
            <person name="Beliaev A."/>
            <person name="Bohutskyi P."/>
            <person name="Hill E.A."/>
            <person name="Rabines A."/>
            <person name="Zheng H."/>
            <person name="Allen L.Z."/>
            <person name="Kuo A."/>
            <person name="Grigoriev I.V."/>
            <person name="Allen A.E."/>
            <person name="Hazlebeck D."/>
            <person name="Allen E.E."/>
        </authorList>
    </citation>
    <scope>NUCLEOTIDE SEQUENCE</scope>
    <source>
        <strain evidence="3">Hildebrandi</strain>
    </source>
</reference>
<keyword evidence="2" id="KW-0472">Membrane</keyword>
<evidence type="ECO:0000313" key="3">
    <source>
        <dbReference type="EMBL" id="KAG7369016.1"/>
    </source>
</evidence>
<proteinExistence type="predicted"/>
<dbReference type="Proteomes" id="UP000693970">
    <property type="component" value="Unassembled WGS sequence"/>
</dbReference>
<accession>A0A9K3LYP2</accession>
<feature type="compositionally biased region" description="Pro residues" evidence="1">
    <location>
        <begin position="151"/>
        <end position="164"/>
    </location>
</feature>
<gene>
    <name evidence="3" type="ORF">IV203_031759</name>
</gene>